<dbReference type="InterPro" id="IPR003305">
    <property type="entry name" value="CenC_carb-bd"/>
</dbReference>
<dbReference type="SUPFAM" id="SSF49785">
    <property type="entry name" value="Galactose-binding domain-like"/>
    <property type="match status" value="1"/>
</dbReference>
<protein>
    <submittedName>
        <fullName evidence="5">WSC domain-containing protein</fullName>
    </submittedName>
</protein>
<evidence type="ECO:0000256" key="3">
    <source>
        <dbReference type="SAM" id="MobiDB-lite"/>
    </source>
</evidence>
<dbReference type="GO" id="GO:0016798">
    <property type="term" value="F:hydrolase activity, acting on glycosyl bonds"/>
    <property type="evidence" value="ECO:0007669"/>
    <property type="project" value="InterPro"/>
</dbReference>
<evidence type="ECO:0000256" key="1">
    <source>
        <dbReference type="ARBA" id="ARBA00022737"/>
    </source>
</evidence>
<feature type="region of interest" description="Disordered" evidence="3">
    <location>
        <begin position="496"/>
        <end position="517"/>
    </location>
</feature>
<evidence type="ECO:0000256" key="2">
    <source>
        <dbReference type="ARBA" id="ARBA00022801"/>
    </source>
</evidence>
<feature type="domain" description="WSC" evidence="4">
    <location>
        <begin position="62"/>
        <end position="152"/>
    </location>
</feature>
<feature type="domain" description="WSC" evidence="4">
    <location>
        <begin position="264"/>
        <end position="355"/>
    </location>
</feature>
<dbReference type="PANTHER" id="PTHR45964:SF5">
    <property type="entry name" value="WSCD FAMILY MEMBER CG9164"/>
    <property type="match status" value="1"/>
</dbReference>
<dbReference type="InterPro" id="IPR008979">
    <property type="entry name" value="Galactose-bd-like_sf"/>
</dbReference>
<feature type="domain" description="WSC" evidence="4">
    <location>
        <begin position="369"/>
        <end position="458"/>
    </location>
</feature>
<organism evidence="5 6">
    <name type="scientific">Diplogelasinospora grovesii</name>
    <dbReference type="NCBI Taxonomy" id="303347"/>
    <lineage>
        <taxon>Eukaryota</taxon>
        <taxon>Fungi</taxon>
        <taxon>Dikarya</taxon>
        <taxon>Ascomycota</taxon>
        <taxon>Pezizomycotina</taxon>
        <taxon>Sordariomycetes</taxon>
        <taxon>Sordariomycetidae</taxon>
        <taxon>Sordariales</taxon>
        <taxon>Diplogelasinosporaceae</taxon>
        <taxon>Diplogelasinospora</taxon>
    </lineage>
</organism>
<gene>
    <name evidence="5" type="ORF">QBC46DRAFT_394387</name>
</gene>
<dbReference type="SMART" id="SM00321">
    <property type="entry name" value="WSC"/>
    <property type="match status" value="4"/>
</dbReference>
<keyword evidence="6" id="KW-1185">Reference proteome</keyword>
<dbReference type="PANTHER" id="PTHR45964">
    <property type="entry name" value="WSCD FAMILY MEMBER CG9164"/>
    <property type="match status" value="1"/>
</dbReference>
<evidence type="ECO:0000313" key="5">
    <source>
        <dbReference type="EMBL" id="KAK3936698.1"/>
    </source>
</evidence>
<sequence>MGEPSRSHSGSRSSQHRQVWSPLVRLPAMAFTRLSLQAVLLLALSVGIDAAPGKCKRVGPTSYTAAGCFVDNENGQRALSASSYSSDAMTVGGCAAFCSSYQYFGVEYGRECYCGNSNSASAAPSSDCSMPCAGNATETCGAGNRLNVYINTGFSAPAPATLPNIPYLGCFVDSGNPRVLPSNLLGADNMTAAVCAQHCADYNYSGVEYGRECWCGDDAPTTAAAASDCSMTCAGNSNEICGAGGRINLWGPQYPVSSPETVGDFTYQGCYTDDNNDRSLTGTVTYNSEMTLENCAAWCSAYAWFGVEFGSQCYCGTSLSATAEERPQSECSMVCGGDQTEACGASDRLNVYHATQRANNASNLATVGNFRYKSCWTDDVNNRSLTSDTYRSDDMTVEDCAAFCADFDYFGVEYSRECSCGNELGGEAAPEDECSELCMGDATEWCGAGSRLNVYAVDVVSSSSVSSSMPSASTSASSSSTVSSSVVSSSTVSESASSSVSSSSSLASSSSSSSSELSSSSAISSTSSSVSSAASTLPSSSLASSTTASSTTASSIIYSSSVVSSTPVITSSSCQIVPTFIANPATCWVSIPSPCTSLIRTPAIPWPVVTIPASQCRNAFLVGTSTPAAIASCFSNLASPQFTGSVAYSCLSNAPGIYCQATSVASCAAATGTGSATPVSSTGAPAITNGGFETGDMSGWTLNSATGDNSVIAVSVVNSAAGQVHSGSYSLRTIFSGTNGGSKMWQQTVSLDPGATYQASWWWYSTNSAAYTVSRIQLKVGAASILKDASTQGGAVGQWAQVTQTFTAGTSFATIYFSVFGNQGAANTFYVDDLQLNRVS</sequence>
<keyword evidence="1" id="KW-0677">Repeat</keyword>
<evidence type="ECO:0000259" key="4">
    <source>
        <dbReference type="PROSITE" id="PS51212"/>
    </source>
</evidence>
<dbReference type="Pfam" id="PF02018">
    <property type="entry name" value="CBM_4_9"/>
    <property type="match status" value="1"/>
</dbReference>
<dbReference type="Gene3D" id="2.60.120.260">
    <property type="entry name" value="Galactose-binding domain-like"/>
    <property type="match status" value="1"/>
</dbReference>
<comment type="caution">
    <text evidence="5">The sequence shown here is derived from an EMBL/GenBank/DDBJ whole genome shotgun (WGS) entry which is preliminary data.</text>
</comment>
<accession>A0AAN6N2L6</accession>
<feature type="domain" description="WSC" evidence="4">
    <location>
        <begin position="164"/>
        <end position="253"/>
    </location>
</feature>
<evidence type="ECO:0000313" key="6">
    <source>
        <dbReference type="Proteomes" id="UP001303473"/>
    </source>
</evidence>
<dbReference type="InterPro" id="IPR002889">
    <property type="entry name" value="WSC_carb-bd"/>
</dbReference>
<name>A0AAN6N2L6_9PEZI</name>
<dbReference type="PROSITE" id="PS51212">
    <property type="entry name" value="WSC"/>
    <property type="match status" value="4"/>
</dbReference>
<proteinExistence type="predicted"/>
<keyword evidence="2" id="KW-0378">Hydrolase</keyword>
<dbReference type="InterPro" id="IPR051589">
    <property type="entry name" value="Sialate-O-sulfotransferase"/>
</dbReference>
<dbReference type="AlphaFoldDB" id="A0AAN6N2L6"/>
<dbReference type="Pfam" id="PF01822">
    <property type="entry name" value="WSC"/>
    <property type="match status" value="4"/>
</dbReference>
<dbReference type="EMBL" id="MU853875">
    <property type="protein sequence ID" value="KAK3936698.1"/>
    <property type="molecule type" value="Genomic_DNA"/>
</dbReference>
<reference evidence="6" key="1">
    <citation type="journal article" date="2023" name="Mol. Phylogenet. Evol.">
        <title>Genome-scale phylogeny and comparative genomics of the fungal order Sordariales.</title>
        <authorList>
            <person name="Hensen N."/>
            <person name="Bonometti L."/>
            <person name="Westerberg I."/>
            <person name="Brannstrom I.O."/>
            <person name="Guillou S."/>
            <person name="Cros-Aarteil S."/>
            <person name="Calhoun S."/>
            <person name="Haridas S."/>
            <person name="Kuo A."/>
            <person name="Mondo S."/>
            <person name="Pangilinan J."/>
            <person name="Riley R."/>
            <person name="LaButti K."/>
            <person name="Andreopoulos B."/>
            <person name="Lipzen A."/>
            <person name="Chen C."/>
            <person name="Yan M."/>
            <person name="Daum C."/>
            <person name="Ng V."/>
            <person name="Clum A."/>
            <person name="Steindorff A."/>
            <person name="Ohm R.A."/>
            <person name="Martin F."/>
            <person name="Silar P."/>
            <person name="Natvig D.O."/>
            <person name="Lalanne C."/>
            <person name="Gautier V."/>
            <person name="Ament-Velasquez S.L."/>
            <person name="Kruys A."/>
            <person name="Hutchinson M.I."/>
            <person name="Powell A.J."/>
            <person name="Barry K."/>
            <person name="Miller A.N."/>
            <person name="Grigoriev I.V."/>
            <person name="Debuchy R."/>
            <person name="Gladieux P."/>
            <person name="Hiltunen Thoren M."/>
            <person name="Johannesson H."/>
        </authorList>
    </citation>
    <scope>NUCLEOTIDE SEQUENCE [LARGE SCALE GENOMIC DNA]</scope>
    <source>
        <strain evidence="6">CBS 340.73</strain>
    </source>
</reference>
<dbReference type="Proteomes" id="UP001303473">
    <property type="component" value="Unassembled WGS sequence"/>
</dbReference>